<organism evidence="4 5">
    <name type="scientific">Roseivirga pacifica</name>
    <dbReference type="NCBI Taxonomy" id="1267423"/>
    <lineage>
        <taxon>Bacteria</taxon>
        <taxon>Pseudomonadati</taxon>
        <taxon>Bacteroidota</taxon>
        <taxon>Cytophagia</taxon>
        <taxon>Cytophagales</taxon>
        <taxon>Roseivirgaceae</taxon>
        <taxon>Roseivirga</taxon>
    </lineage>
</organism>
<dbReference type="Gene3D" id="3.20.20.80">
    <property type="entry name" value="Glycosidases"/>
    <property type="match status" value="1"/>
</dbReference>
<evidence type="ECO:0000256" key="2">
    <source>
        <dbReference type="SAM" id="SignalP"/>
    </source>
</evidence>
<sequence length="360" mass="41146">MNKRTFLKQLGLGTGAALAFPTFFTGCEATPNEDFKLWVWTGGDDKTSEDWKQEFTKLKEAGFHGVLVGGGHNTLPTAIPEAKALGLEIHAWVWTMNQPGDKEAQAHPEWYAVSREGNSSLDVRPYVDYYQWLCPNKPEVQEYIFNKMMDICDLEGLDGVQLDYVRFCDVILPPGLWSKYDLVQDHEMPEYDFCYCDTCRDKFKAKSGYDPLDKEDPSQDEDWKQFRYDSITEVVNKIAAGVHERKKKLSASVFASPSLARKFVRQAWDDWDLDFVFPMIYYKMYDEPVEFVRTATREGVDALKGSKPLYTAQYLHDKNAEEVRQSIEMAKAGGSEGLAVFNYSLLSDEFLEVIKAAQKA</sequence>
<reference evidence="5" key="1">
    <citation type="submission" date="2016-10" db="EMBL/GenBank/DDBJ databases">
        <authorList>
            <person name="Varghese N."/>
            <person name="Submissions S."/>
        </authorList>
    </citation>
    <scope>NUCLEOTIDE SEQUENCE [LARGE SCALE GENOMIC DNA]</scope>
    <source>
        <strain evidence="5">CGMCC 1.12402</strain>
    </source>
</reference>
<evidence type="ECO:0000313" key="5">
    <source>
        <dbReference type="Proteomes" id="UP000199437"/>
    </source>
</evidence>
<feature type="chain" id="PRO_5011646464" evidence="2">
    <location>
        <begin position="20"/>
        <end position="360"/>
    </location>
</feature>
<dbReference type="PANTHER" id="PTHR43405:SF1">
    <property type="entry name" value="GLYCOSYL HYDROLASE DIGH"/>
    <property type="match status" value="1"/>
</dbReference>
<gene>
    <name evidence="4" type="ORF">SAMN05216290_1802</name>
</gene>
<dbReference type="PROSITE" id="PS51257">
    <property type="entry name" value="PROKAR_LIPOPROTEIN"/>
    <property type="match status" value="1"/>
</dbReference>
<evidence type="ECO:0000313" key="4">
    <source>
        <dbReference type="EMBL" id="SEW19125.1"/>
    </source>
</evidence>
<dbReference type="InterPro" id="IPR052177">
    <property type="entry name" value="Divisome_Glycosyl_Hydrolase"/>
</dbReference>
<keyword evidence="5" id="KW-1185">Reference proteome</keyword>
<keyword evidence="1 2" id="KW-0732">Signal</keyword>
<dbReference type="STRING" id="1267423.SAMN05216290_1802"/>
<dbReference type="Pfam" id="PF02638">
    <property type="entry name" value="GHL10"/>
    <property type="match status" value="1"/>
</dbReference>
<dbReference type="EMBL" id="FOIR01000002">
    <property type="protein sequence ID" value="SEW19125.1"/>
    <property type="molecule type" value="Genomic_DNA"/>
</dbReference>
<keyword evidence="4" id="KW-0378">Hydrolase</keyword>
<dbReference type="OrthoDB" id="100605at2"/>
<dbReference type="GeneID" id="99986521"/>
<dbReference type="AlphaFoldDB" id="A0A1I0PX11"/>
<feature type="domain" description="Glycosyl hydrolase-like 10" evidence="3">
    <location>
        <begin position="70"/>
        <end position="163"/>
    </location>
</feature>
<dbReference type="GO" id="GO:0016787">
    <property type="term" value="F:hydrolase activity"/>
    <property type="evidence" value="ECO:0007669"/>
    <property type="project" value="UniProtKB-KW"/>
</dbReference>
<accession>A0A1I0PX11</accession>
<dbReference type="SUPFAM" id="SSF51445">
    <property type="entry name" value="(Trans)glycosidases"/>
    <property type="match status" value="1"/>
</dbReference>
<feature type="signal peptide" evidence="2">
    <location>
        <begin position="1"/>
        <end position="19"/>
    </location>
</feature>
<name>A0A1I0PX11_9BACT</name>
<dbReference type="RefSeq" id="WP_090258259.1">
    <property type="nucleotide sequence ID" value="NZ_FOIR01000002.1"/>
</dbReference>
<dbReference type="PANTHER" id="PTHR43405">
    <property type="entry name" value="GLYCOSYL HYDROLASE DIGH"/>
    <property type="match status" value="1"/>
</dbReference>
<dbReference type="Proteomes" id="UP000199437">
    <property type="component" value="Unassembled WGS sequence"/>
</dbReference>
<evidence type="ECO:0000256" key="1">
    <source>
        <dbReference type="ARBA" id="ARBA00022729"/>
    </source>
</evidence>
<proteinExistence type="predicted"/>
<evidence type="ECO:0000259" key="3">
    <source>
        <dbReference type="Pfam" id="PF02638"/>
    </source>
</evidence>
<dbReference type="InterPro" id="IPR003790">
    <property type="entry name" value="GHL10"/>
</dbReference>
<dbReference type="InterPro" id="IPR017853">
    <property type="entry name" value="GH"/>
</dbReference>
<protein>
    <submittedName>
        <fullName evidence="4">Glycosyl hydrolase-like 10</fullName>
    </submittedName>
</protein>